<evidence type="ECO:0000256" key="9">
    <source>
        <dbReference type="ARBA" id="ARBA00023235"/>
    </source>
</evidence>
<protein>
    <recommendedName>
        <fullName evidence="3">linoleate 8R-lipoxygenase</fullName>
        <ecNumber evidence="3">1.13.11.60</ecNumber>
    </recommendedName>
</protein>
<name>C0NTY4_AJECG</name>
<evidence type="ECO:0000256" key="5">
    <source>
        <dbReference type="ARBA" id="ARBA00022723"/>
    </source>
</evidence>
<evidence type="ECO:0000256" key="3">
    <source>
        <dbReference type="ARBA" id="ARBA00013239"/>
    </source>
</evidence>
<comment type="subunit">
    <text evidence="2">Homotetramer.</text>
</comment>
<sequence length="1138" mass="128128">MAGFYWTVTAVVAAVSFAVYRYGHDIRQIVAPKSTSPDVKKKDDDGTGIDSGSLVLAIMKHHPKNMDLRRVGDVVKFVKDTIKGKPMNDRLLAMENIIAMVGALPPNNKHRIKLTNILITKLWDSLEHPPINFQGPQFYYRTPDGSYNNVHFPNLGKAGMPYARSIRSDTRLPGVRPDPGLLFDLLMKREDGKFKKNEGGISSLLFHHAALIIHDIFRTDRRDMNINNNSSYLDLSPLYGSSLEDQLKIRTMKNGFLKPDTFHDERLIGQAPGANVLLVLYSRFHNYVAQTLLQINEGGRFTPKGDDEASLAKLDEDLFQTARLIVGGLYINISLHDYLRAITNTHHSASSWTLDPRVDIPDSLVKSGPERGIGNQVTSEFNLLYRFHSCTSLGDEKWLNDYFAGIFKSTGKSLEELTLKDGMQAIARFETLIPKDPSQRNFGGIKRGEDGRFRDEDLVRILKASIEDPAVAIANELRLGAFGPKNTPKALRVVEILGIQQARQWSGAQQRTASLNEFRKFFKLKPHETFEDINPDPEIADHLRNLYGHPDMVEAYPGLYVEDAKPRMDPGSGVCTPYTIGRAVLSDAITLVRSDRFNTTDYNVATLTNWGMAEVQQDYDTLGGSMFYKLIQRGLPGWFPYNSLSVMQPMYTPDMNREIAMEIGTMFQYTETDPKPPPRRLILTKHSEISQMLTDPKGFPIPFGKPYENFIEGRDFGHFMLAGDMPRNREQRNLYGAALYGSGELKELLSKFITDQTDIFLTSSMFQIGRGTYHVDILKDVAIPVMTRFMGDLFQFDLKTEENTSGTYDIDGLYGDLLNIRIWGFGNDDPAQSWNRRRDAQVSTRRLLASTEAYIKKVTSPIRIRNLVGAVTNGLSSNGINTSLRSFGRDCIMELLANGKSVQEIADIMIFTALGGIGAAISTLAEILEFMIAVPENVEHLEAFRHLTLENSERADNDLRRYVLEMQRLTAGHVTMRVATQPGKFGNQSFQPGEQIIAYFAAACRDPEAYPEPEKIKLDRPLEKYIAFGDGPHQCFGRELALAYLVGVLKQVTSLKNIRPALGGMGVLKRIKRNGIPYYLSEDWSTFTGYASNFEGKERDMELKRITLCETRTWYKGGVRACPDAVNSHFSFPHFPLI</sequence>
<dbReference type="PANTHER" id="PTHR11903:SF13">
    <property type="entry name" value="LINOLEATE 10R-LIPOXYGENASE"/>
    <property type="match status" value="1"/>
</dbReference>
<dbReference type="CDD" id="cd09817">
    <property type="entry name" value="linoleate_diol_synthase_like"/>
    <property type="match status" value="1"/>
</dbReference>
<evidence type="ECO:0000256" key="6">
    <source>
        <dbReference type="ARBA" id="ARBA00022964"/>
    </source>
</evidence>
<evidence type="ECO:0000256" key="10">
    <source>
        <dbReference type="PIRSR" id="PIRSR619791-2"/>
    </source>
</evidence>
<dbReference type="InterPro" id="IPR010255">
    <property type="entry name" value="Haem_peroxidase_sf"/>
</dbReference>
<dbReference type="AlphaFoldDB" id="C0NTY4"/>
<dbReference type="PROSITE" id="PS50292">
    <property type="entry name" value="PEROXIDASE_3"/>
    <property type="match status" value="1"/>
</dbReference>
<dbReference type="SUPFAM" id="SSF48113">
    <property type="entry name" value="Heme-dependent peroxidases"/>
    <property type="match status" value="1"/>
</dbReference>
<accession>C0NTY4</accession>
<dbReference type="InterPro" id="IPR019791">
    <property type="entry name" value="Haem_peroxidase_animal"/>
</dbReference>
<keyword evidence="5 10" id="KW-0479">Metal-binding</keyword>
<evidence type="ECO:0000256" key="1">
    <source>
        <dbReference type="ARBA" id="ARBA00000699"/>
    </source>
</evidence>
<keyword evidence="12" id="KW-1185">Reference proteome</keyword>
<dbReference type="Proteomes" id="UP000001631">
    <property type="component" value="Unassembled WGS sequence"/>
</dbReference>
<dbReference type="Pfam" id="PF00067">
    <property type="entry name" value="p450"/>
    <property type="match status" value="1"/>
</dbReference>
<keyword evidence="4" id="KW-0575">Peroxidase</keyword>
<comment type="catalytic activity">
    <reaction evidence="1">
        <text>(9Z,12Z)-octadecadienoate + O2 = (8R,9Z,12Z)-8-hydroperoxyoctadeca-9,12-dienoate</text>
        <dbReference type="Rhea" id="RHEA:25395"/>
        <dbReference type="ChEBI" id="CHEBI:15379"/>
        <dbReference type="ChEBI" id="CHEBI:30245"/>
        <dbReference type="ChEBI" id="CHEBI:58659"/>
        <dbReference type="EC" id="1.13.11.60"/>
    </reaction>
</comment>
<dbReference type="GO" id="GO:0016705">
    <property type="term" value="F:oxidoreductase activity, acting on paired donors, with incorporation or reduction of molecular oxygen"/>
    <property type="evidence" value="ECO:0007669"/>
    <property type="project" value="InterPro"/>
</dbReference>
<dbReference type="GO" id="GO:0004601">
    <property type="term" value="F:peroxidase activity"/>
    <property type="evidence" value="ECO:0007669"/>
    <property type="project" value="UniProtKB-KW"/>
</dbReference>
<dbReference type="RefSeq" id="XP_045285976.1">
    <property type="nucleotide sequence ID" value="XM_045433663.1"/>
</dbReference>
<evidence type="ECO:0000313" key="11">
    <source>
        <dbReference type="EMBL" id="EEH05495.1"/>
    </source>
</evidence>
<keyword evidence="10" id="KW-0349">Heme</keyword>
<evidence type="ECO:0000256" key="7">
    <source>
        <dbReference type="ARBA" id="ARBA00023002"/>
    </source>
</evidence>
<evidence type="ECO:0000256" key="2">
    <source>
        <dbReference type="ARBA" id="ARBA00011881"/>
    </source>
</evidence>
<dbReference type="GO" id="GO:0016853">
    <property type="term" value="F:isomerase activity"/>
    <property type="evidence" value="ECO:0007669"/>
    <property type="project" value="UniProtKB-KW"/>
</dbReference>
<feature type="binding site" description="axial binding residue" evidence="10">
    <location>
        <position position="388"/>
    </location>
    <ligand>
        <name>heme b</name>
        <dbReference type="ChEBI" id="CHEBI:60344"/>
    </ligand>
    <ligandPart>
        <name>Fe</name>
        <dbReference type="ChEBI" id="CHEBI:18248"/>
    </ligandPart>
</feature>
<dbReference type="EMBL" id="GG663371">
    <property type="protein sequence ID" value="EEH05495.1"/>
    <property type="molecule type" value="Genomic_DNA"/>
</dbReference>
<dbReference type="STRING" id="447093.C0NTY4"/>
<evidence type="ECO:0000256" key="4">
    <source>
        <dbReference type="ARBA" id="ARBA00022559"/>
    </source>
</evidence>
<dbReference type="PANTHER" id="PTHR11903">
    <property type="entry name" value="PROSTAGLANDIN G/H SYNTHASE"/>
    <property type="match status" value="1"/>
</dbReference>
<gene>
    <name evidence="11" type="ORF">HCBG_06614</name>
</gene>
<reference evidence="11" key="1">
    <citation type="submission" date="2009-02" db="EMBL/GenBank/DDBJ databases">
        <title>The Genome Sequence of Ajellomyces capsulatus strain G186AR.</title>
        <authorList>
            <consortium name="The Broad Institute Genome Sequencing Platform"/>
            <person name="Champion M."/>
            <person name="Cuomo C."/>
            <person name="Ma L.-J."/>
            <person name="Henn M.R."/>
            <person name="Sil A."/>
            <person name="Goldman B."/>
            <person name="Young S.K."/>
            <person name="Kodira C.D."/>
            <person name="Zeng Q."/>
            <person name="Koehrsen M."/>
            <person name="Alvarado L."/>
            <person name="Berlin A."/>
            <person name="Borenstein D."/>
            <person name="Chen Z."/>
            <person name="Engels R."/>
            <person name="Freedman E."/>
            <person name="Gellesch M."/>
            <person name="Goldberg J."/>
            <person name="Griggs A."/>
            <person name="Gujja S."/>
            <person name="Heiman D."/>
            <person name="Hepburn T."/>
            <person name="Howarth C."/>
            <person name="Jen D."/>
            <person name="Larson L."/>
            <person name="Lewis B."/>
            <person name="Mehta T."/>
            <person name="Park D."/>
            <person name="Pearson M."/>
            <person name="Roberts A."/>
            <person name="Saif S."/>
            <person name="Shea T."/>
            <person name="Shenoy N."/>
            <person name="Sisk P."/>
            <person name="Stolte C."/>
            <person name="Sykes S."/>
            <person name="Walk T."/>
            <person name="White J."/>
            <person name="Yandava C."/>
            <person name="Klein B."/>
            <person name="McEwen J.G."/>
            <person name="Puccia R."/>
            <person name="Goldman G.H."/>
            <person name="Felipe M.S."/>
            <person name="Nino-Vega G."/>
            <person name="San-Blas G."/>
            <person name="Taylor J."/>
            <person name="Mendoza L."/>
            <person name="Galagan J."/>
            <person name="Nusbaum C."/>
            <person name="Birren B."/>
        </authorList>
    </citation>
    <scope>NUCLEOTIDE SEQUENCE</scope>
    <source>
        <strain evidence="11">G186AR</strain>
    </source>
</reference>
<dbReference type="Gene3D" id="1.10.640.10">
    <property type="entry name" value="Haem peroxidase domain superfamily, animal type"/>
    <property type="match status" value="1"/>
</dbReference>
<evidence type="ECO:0000313" key="12">
    <source>
        <dbReference type="Proteomes" id="UP000001631"/>
    </source>
</evidence>
<proteinExistence type="predicted"/>
<dbReference type="GO" id="GO:0006631">
    <property type="term" value="P:fatty acid metabolic process"/>
    <property type="evidence" value="ECO:0007669"/>
    <property type="project" value="UniProtKB-ARBA"/>
</dbReference>
<dbReference type="GO" id="GO:0004497">
    <property type="term" value="F:monooxygenase activity"/>
    <property type="evidence" value="ECO:0007669"/>
    <property type="project" value="InterPro"/>
</dbReference>
<dbReference type="InterPro" id="IPR034812">
    <property type="entry name" value="Ppo-like_N"/>
</dbReference>
<keyword evidence="8 10" id="KW-0408">Iron</keyword>
<dbReference type="GO" id="GO:0052878">
    <property type="term" value="F:linoleate 8R-lipoxygenase activity"/>
    <property type="evidence" value="ECO:0007669"/>
    <property type="project" value="UniProtKB-EC"/>
</dbReference>
<dbReference type="GO" id="GO:0005506">
    <property type="term" value="F:iron ion binding"/>
    <property type="evidence" value="ECO:0007669"/>
    <property type="project" value="InterPro"/>
</dbReference>
<dbReference type="InterPro" id="IPR037120">
    <property type="entry name" value="Haem_peroxidase_sf_animal"/>
</dbReference>
<keyword evidence="9" id="KW-0413">Isomerase</keyword>
<dbReference type="CDD" id="cd20612">
    <property type="entry name" value="CYP_LDS-like_C"/>
    <property type="match status" value="1"/>
</dbReference>
<dbReference type="VEuPathDB" id="FungiDB:I7I50_05434"/>
<dbReference type="InterPro" id="IPR017972">
    <property type="entry name" value="Cyt_P450_CS"/>
</dbReference>
<evidence type="ECO:0000256" key="8">
    <source>
        <dbReference type="ARBA" id="ARBA00023004"/>
    </source>
</evidence>
<organism evidence="11 12">
    <name type="scientific">Ajellomyces capsulatus (strain G186AR / H82 / ATCC MYA-2454 / RMSCC 2432)</name>
    <name type="common">Darling's disease fungus</name>
    <name type="synonym">Histoplasma capsulatum</name>
    <dbReference type="NCBI Taxonomy" id="447093"/>
    <lineage>
        <taxon>Eukaryota</taxon>
        <taxon>Fungi</taxon>
        <taxon>Dikarya</taxon>
        <taxon>Ascomycota</taxon>
        <taxon>Pezizomycotina</taxon>
        <taxon>Eurotiomycetes</taxon>
        <taxon>Eurotiomycetidae</taxon>
        <taxon>Onygenales</taxon>
        <taxon>Ajellomycetaceae</taxon>
        <taxon>Histoplasma</taxon>
    </lineage>
</organism>
<dbReference type="GeneID" id="69039630"/>
<dbReference type="Gene3D" id="1.10.630.10">
    <property type="entry name" value="Cytochrome P450"/>
    <property type="match status" value="1"/>
</dbReference>
<dbReference type="GO" id="GO:0020037">
    <property type="term" value="F:heme binding"/>
    <property type="evidence" value="ECO:0007669"/>
    <property type="project" value="InterPro"/>
</dbReference>
<dbReference type="HOGENOM" id="CLU_002329_1_0_1"/>
<keyword evidence="7" id="KW-0560">Oxidoreductase</keyword>
<dbReference type="InterPro" id="IPR050783">
    <property type="entry name" value="Oxylipin_biosynth_metab"/>
</dbReference>
<dbReference type="EC" id="1.13.11.60" evidence="3"/>
<dbReference type="InterPro" id="IPR036396">
    <property type="entry name" value="Cyt_P450_sf"/>
</dbReference>
<dbReference type="GO" id="GO:0006979">
    <property type="term" value="P:response to oxidative stress"/>
    <property type="evidence" value="ECO:0007669"/>
    <property type="project" value="InterPro"/>
</dbReference>
<dbReference type="SUPFAM" id="SSF48264">
    <property type="entry name" value="Cytochrome P450"/>
    <property type="match status" value="1"/>
</dbReference>
<dbReference type="InterPro" id="IPR001128">
    <property type="entry name" value="Cyt_P450"/>
</dbReference>
<keyword evidence="6" id="KW-0223">Dioxygenase</keyword>
<dbReference type="PROSITE" id="PS00086">
    <property type="entry name" value="CYTOCHROME_P450"/>
    <property type="match status" value="1"/>
</dbReference>
<dbReference type="Pfam" id="PF03098">
    <property type="entry name" value="An_peroxidase"/>
    <property type="match status" value="2"/>
</dbReference>
<dbReference type="InParanoid" id="C0NTY4"/>